<keyword evidence="5" id="KW-0812">Transmembrane</keyword>
<name>A0AAF0DYP8_9BASI</name>
<dbReference type="AlphaFoldDB" id="A0AAF0DYP8"/>
<keyword evidence="5" id="KW-0472">Membrane</keyword>
<dbReference type="InterPro" id="IPR039603">
    <property type="entry name" value="Ribosomal_mS41"/>
</dbReference>
<evidence type="ECO:0000313" key="8">
    <source>
        <dbReference type="Proteomes" id="UP001214603"/>
    </source>
</evidence>
<organism evidence="7 8">
    <name type="scientific">Malassezia obtusa</name>
    <dbReference type="NCBI Taxonomy" id="76774"/>
    <lineage>
        <taxon>Eukaryota</taxon>
        <taxon>Fungi</taxon>
        <taxon>Dikarya</taxon>
        <taxon>Basidiomycota</taxon>
        <taxon>Ustilaginomycotina</taxon>
        <taxon>Malasseziomycetes</taxon>
        <taxon>Malasseziales</taxon>
        <taxon>Malasseziaceae</taxon>
        <taxon>Malassezia</taxon>
    </lineage>
</organism>
<dbReference type="GO" id="GO:0005739">
    <property type="term" value="C:mitochondrion"/>
    <property type="evidence" value="ECO:0007669"/>
    <property type="project" value="UniProtKB-SubCell"/>
</dbReference>
<dbReference type="SMART" id="SM01238">
    <property type="entry name" value="IGR"/>
    <property type="match status" value="1"/>
</dbReference>
<keyword evidence="5" id="KW-1133">Transmembrane helix</keyword>
<dbReference type="EMBL" id="CP119935">
    <property type="protein sequence ID" value="WFD02611.1"/>
    <property type="molecule type" value="Genomic_DNA"/>
</dbReference>
<evidence type="ECO:0000256" key="1">
    <source>
        <dbReference type="ARBA" id="ARBA00004173"/>
    </source>
</evidence>
<evidence type="ECO:0000256" key="3">
    <source>
        <dbReference type="ARBA" id="ARBA00023128"/>
    </source>
</evidence>
<feature type="domain" description="Small ribosomal subunit protein mS41 SAM" evidence="6">
    <location>
        <begin position="67"/>
        <end position="129"/>
    </location>
</feature>
<comment type="similarity">
    <text evidence="2">Belongs to the mitochondrion-specific ribosomal protein mS41 family.</text>
</comment>
<keyword evidence="8" id="KW-1185">Reference proteome</keyword>
<accession>A0AAF0DYP8</accession>
<evidence type="ECO:0000256" key="2">
    <source>
        <dbReference type="ARBA" id="ARBA00010492"/>
    </source>
</evidence>
<keyword evidence="3" id="KW-0496">Mitochondrion</keyword>
<dbReference type="InterPro" id="IPR019083">
    <property type="entry name" value="SAM_Ribosomal_mS41"/>
</dbReference>
<evidence type="ECO:0000313" key="7">
    <source>
        <dbReference type="EMBL" id="WFD02611.1"/>
    </source>
</evidence>
<comment type="subcellular location">
    <subcellularLocation>
        <location evidence="1">Mitochondrion</location>
    </subcellularLocation>
</comment>
<evidence type="ECO:0000256" key="5">
    <source>
        <dbReference type="SAM" id="Phobius"/>
    </source>
</evidence>
<feature type="transmembrane region" description="Helical" evidence="5">
    <location>
        <begin position="41"/>
        <end position="61"/>
    </location>
</feature>
<proteinExistence type="inferred from homology"/>
<evidence type="ECO:0000256" key="4">
    <source>
        <dbReference type="ARBA" id="ARBA00035129"/>
    </source>
</evidence>
<sequence>MVLAASFYVEQRLGIWHNISSIFIQTISQIIYVIKTYNLHILVVRILLTTIESFFAAIHAYQTEPSPIAFLEAISKTRRNLAENSTCVNAVGEDWDAMFRLTSEKLKGEGVSVQDRKYLLWALEKYRQGGNPREFAYDIKKKKKVRGWGPRVQKGIRVRGMLRPGERRA</sequence>
<dbReference type="Proteomes" id="UP001214603">
    <property type="component" value="Chromosome 2"/>
</dbReference>
<dbReference type="PANTHER" id="PTHR28235:SF1">
    <property type="entry name" value="SMALL RIBOSOMAL SUBUNIT PROTEIN MS41"/>
    <property type="match status" value="1"/>
</dbReference>
<gene>
    <name evidence="7" type="ORF">MOBT1_001292</name>
</gene>
<protein>
    <recommendedName>
        <fullName evidence="4">Small ribosomal subunit protein mS41</fullName>
    </recommendedName>
</protein>
<evidence type="ECO:0000259" key="6">
    <source>
        <dbReference type="SMART" id="SM01238"/>
    </source>
</evidence>
<reference evidence="7" key="1">
    <citation type="submission" date="2023-03" db="EMBL/GenBank/DDBJ databases">
        <title>Mating type loci evolution in Malassezia.</title>
        <authorList>
            <person name="Coelho M.A."/>
        </authorList>
    </citation>
    <scope>NUCLEOTIDE SEQUENCE</scope>
    <source>
        <strain evidence="7">CBS 7876</strain>
    </source>
</reference>
<dbReference type="PANTHER" id="PTHR28235">
    <property type="entry name" value="PROTEIN FYV4, MITOCHONDRIAL"/>
    <property type="match status" value="1"/>
</dbReference>
<dbReference type="Pfam" id="PF09597">
    <property type="entry name" value="SAM_Ribosomal_mS41"/>
    <property type="match status" value="1"/>
</dbReference>
<feature type="transmembrane region" description="Helical" evidence="5">
    <location>
        <begin position="15"/>
        <end position="34"/>
    </location>
</feature>